<proteinExistence type="predicted"/>
<feature type="coiled-coil region" evidence="1">
    <location>
        <begin position="476"/>
        <end position="525"/>
    </location>
</feature>
<dbReference type="SUPFAM" id="SSF52540">
    <property type="entry name" value="P-loop containing nucleoside triphosphate hydrolases"/>
    <property type="match status" value="1"/>
</dbReference>
<name>B0RN55_XANCB</name>
<gene>
    <name evidence="3" type="ORF">XCCB100_0556</name>
</gene>
<dbReference type="GO" id="GO:0005524">
    <property type="term" value="F:ATP binding"/>
    <property type="evidence" value="ECO:0007669"/>
    <property type="project" value="InterPro"/>
</dbReference>
<evidence type="ECO:0000256" key="1">
    <source>
        <dbReference type="SAM" id="Coils"/>
    </source>
</evidence>
<dbReference type="InterPro" id="IPR054787">
    <property type="entry name" value="TrlF_ATPase"/>
</dbReference>
<feature type="domain" description="ATPase AAA-type core" evidence="2">
    <location>
        <begin position="759"/>
        <end position="882"/>
    </location>
</feature>
<dbReference type="HOGENOM" id="CLU_006611_1_0_6"/>
<dbReference type="SUPFAM" id="SSF89550">
    <property type="entry name" value="PHP domain-like"/>
    <property type="match status" value="1"/>
</dbReference>
<dbReference type="NCBIfam" id="NF045780">
    <property type="entry name" value="TrlF_fam_ATP"/>
    <property type="match status" value="1"/>
</dbReference>
<keyword evidence="1" id="KW-0175">Coiled coil</keyword>
<dbReference type="GO" id="GO:0035312">
    <property type="term" value="F:5'-3' DNA exonuclease activity"/>
    <property type="evidence" value="ECO:0007669"/>
    <property type="project" value="TreeGrafter"/>
</dbReference>
<dbReference type="InterPro" id="IPR016195">
    <property type="entry name" value="Pol/histidinol_Pase-like"/>
</dbReference>
<dbReference type="Pfam" id="PF13304">
    <property type="entry name" value="AAA_21"/>
    <property type="match status" value="1"/>
</dbReference>
<evidence type="ECO:0000259" key="2">
    <source>
        <dbReference type="Pfam" id="PF13304"/>
    </source>
</evidence>
<dbReference type="GO" id="GO:0004534">
    <property type="term" value="F:5'-3' RNA exonuclease activity"/>
    <property type="evidence" value="ECO:0007669"/>
    <property type="project" value="TreeGrafter"/>
</dbReference>
<dbReference type="Gene3D" id="3.20.20.140">
    <property type="entry name" value="Metal-dependent hydrolases"/>
    <property type="match status" value="1"/>
</dbReference>
<dbReference type="Proteomes" id="UP000001188">
    <property type="component" value="Chromosome"/>
</dbReference>
<organism evidence="3 4">
    <name type="scientific">Xanthomonas campestris pv. campestris (strain B100)</name>
    <dbReference type="NCBI Taxonomy" id="509169"/>
    <lineage>
        <taxon>Bacteria</taxon>
        <taxon>Pseudomonadati</taxon>
        <taxon>Pseudomonadota</taxon>
        <taxon>Gammaproteobacteria</taxon>
        <taxon>Lysobacterales</taxon>
        <taxon>Lysobacteraceae</taxon>
        <taxon>Xanthomonas</taxon>
    </lineage>
</organism>
<protein>
    <recommendedName>
        <fullName evidence="2">ATPase AAA-type core domain-containing protein</fullName>
    </recommendedName>
</protein>
<feature type="coiled-coil region" evidence="1">
    <location>
        <begin position="627"/>
        <end position="678"/>
    </location>
</feature>
<dbReference type="EMBL" id="AM920689">
    <property type="protein sequence ID" value="CAP49890.1"/>
    <property type="molecule type" value="Genomic_DNA"/>
</dbReference>
<dbReference type="InterPro" id="IPR027417">
    <property type="entry name" value="P-loop_NTPase"/>
</dbReference>
<dbReference type="AlphaFoldDB" id="B0RN55"/>
<dbReference type="PANTHER" id="PTHR42924">
    <property type="entry name" value="EXONUCLEASE"/>
    <property type="match status" value="1"/>
</dbReference>
<dbReference type="InterPro" id="IPR003959">
    <property type="entry name" value="ATPase_AAA_core"/>
</dbReference>
<dbReference type="Gene3D" id="3.40.50.300">
    <property type="entry name" value="P-loop containing nucleotide triphosphate hydrolases"/>
    <property type="match status" value="2"/>
</dbReference>
<evidence type="ECO:0000313" key="4">
    <source>
        <dbReference type="Proteomes" id="UP000001188"/>
    </source>
</evidence>
<accession>B0RN55</accession>
<dbReference type="GO" id="GO:0016887">
    <property type="term" value="F:ATP hydrolysis activity"/>
    <property type="evidence" value="ECO:0007669"/>
    <property type="project" value="InterPro"/>
</dbReference>
<sequence>MTDFPGARWWRCDFHNHTPASSDYRGNTAYSDRDWLLDYMRAGIDCVAITDHNCGDRIDALRGALAVLAAQQPADPAYRPLVLLPGVEITTSEGLHLLAIFDEAEPAGTINRVLIRIDCPKLGKNHDKQCGKNALDTIEAIRKEGGIVVAAHVDSNNGLYETQATSSASGVLCYKTRLKSRTLVQILPGIDAAQVVNECNPAIAGYLPALRERVAIVAGSDAHMPAEAGSASTWVKMSRPSLRALRMALVDHKGSVQRFDSTLPNPNRTPPLWLSGLSAGPLQLRQNPQQGQLNVEFNPWFNSIIGGRGTGKSSLVELLRIVLRRDGDLAGERSGPLAQIHDVFKNFALANDKDGRGALRSDTKIRVKLNKDGQAMAVAWDKRSGLTTIEEHTGSDWSPVPEQIDDDYVRNRFPVTVLSQKQIYALAEQRGYLLELLDRQPQVDKAQWQRRFDAMRQRFLGLRAQARQLAPDLSQRPALEAELRDTERKLKALELSHHASSLQAYQRARRQLSAQQNLLAQWQSDLESMRPVVEDSDLFRRIEFEGFDQATGDEAEFIGLVEQVESELRGHYEQIRTAVSQIEATLATTPARFAALRLQVAITQAQADYQALLERLKSQGVESPDQYAALVARSDELQKELKRLDAGLQEQAGYIQQAEQVLEELTQLRHEISESRKDFITEINQRAGNRIRLSLSRFGTPEIAETRFRELIKQPTAFAEDIYEVLEGGARRGVLHRLFSASVADFENELSALKKEILRMRQEPAKHEDLLGEKVNKRLRTHIETRLGELEIDELLTWFPDDGLDLMFTQSGKSRSVDGASAGQKSAAVLSLLLAFGGEPLIVDQPEDDLDNAMVMDLVVSQIRANKTHRQLIVVTHNPNVVVNGDAEWVIPMHFHKGQIDVDATGLGAVSELGTRKAICTIMEGGENALRMRYKKILENIA</sequence>
<dbReference type="PANTHER" id="PTHR42924:SF3">
    <property type="entry name" value="POLYMERASE_HISTIDINOL PHOSPHATASE N-TERMINAL DOMAIN-CONTAINING PROTEIN"/>
    <property type="match status" value="1"/>
</dbReference>
<dbReference type="KEGG" id="xca:xcc-b100_0556"/>
<evidence type="ECO:0000313" key="3">
    <source>
        <dbReference type="EMBL" id="CAP49890.1"/>
    </source>
</evidence>
<reference evidence="3 4" key="1">
    <citation type="journal article" date="2008" name="J. Biotechnol.">
        <title>The genome of Xanthomonas campestris pv. campestris B100 and its use for the reconstruction of metabolic pathways involved in xanthan biosynthesis.</title>
        <authorList>
            <person name="Vorholter F.J."/>
            <person name="Schneiker S."/>
            <person name="Goesmann A."/>
            <person name="Krause L."/>
            <person name="Bekel T."/>
            <person name="Kaiser O."/>
            <person name="Linke B."/>
            <person name="Patschkowski T."/>
            <person name="Ruckert C."/>
            <person name="Schmid J."/>
            <person name="Sidhu V.K."/>
            <person name="Sieber V."/>
            <person name="Tauch A."/>
            <person name="Watt S.A."/>
            <person name="Weisshaar B."/>
            <person name="Becker A."/>
            <person name="Niehaus K."/>
            <person name="Puhler A."/>
        </authorList>
    </citation>
    <scope>NUCLEOTIDE SEQUENCE [LARGE SCALE GENOMIC DNA]</scope>
    <source>
        <strain evidence="3 4">B100</strain>
    </source>
</reference>
<dbReference type="InterPro" id="IPR052018">
    <property type="entry name" value="PHP_domain"/>
</dbReference>